<dbReference type="STRING" id="70996.SE18_02735"/>
<proteinExistence type="predicted"/>
<feature type="domain" description="STAS" evidence="2">
    <location>
        <begin position="149"/>
        <end position="264"/>
    </location>
</feature>
<keyword evidence="4" id="KW-1185">Reference proteome</keyword>
<dbReference type="PANTHER" id="PTHR33745:SF3">
    <property type="entry name" value="RSBT CO-ANTAGONIST PROTEIN RSBRC"/>
    <property type="match status" value="1"/>
</dbReference>
<sequence length="271" mass="29722">MTNYYQMFKQHEEVIVDRVINALQSQIPTYGSMPRDDVRKRVIAGLDPYARDLDNDKPQAFPDYWRQTSYVRAQQGIPIGAFLEVLLVSTDIMIKSLREAYSDSPDDQINVIEKGHQITTAAIAAVYEGFQQHKDEIISSQTYALAEVSSPIVPVYEGVLVLPLIGSIDSMRAGQIMESLLESINTYSADVVILDITGVPVIDTGVANYLLQAARAARLLGSTVVLVGIGAEIAQTIVQLGIDLTGIITRANLQSGIEYALDLQGLAIRPR</sequence>
<evidence type="ECO:0000313" key="3">
    <source>
        <dbReference type="EMBL" id="KPL91354.1"/>
    </source>
</evidence>
<accession>A0A0N8GT80</accession>
<name>A0A0N8GT80_9CHLR</name>
<organism evidence="3 4">
    <name type="scientific">Herpetosiphon geysericola</name>
    <dbReference type="NCBI Taxonomy" id="70996"/>
    <lineage>
        <taxon>Bacteria</taxon>
        <taxon>Bacillati</taxon>
        <taxon>Chloroflexota</taxon>
        <taxon>Chloroflexia</taxon>
        <taxon>Herpetosiphonales</taxon>
        <taxon>Herpetosiphonaceae</taxon>
        <taxon>Herpetosiphon</taxon>
    </lineage>
</organism>
<dbReference type="InterPro" id="IPR002645">
    <property type="entry name" value="STAS_dom"/>
</dbReference>
<dbReference type="Proteomes" id="UP000050277">
    <property type="component" value="Unassembled WGS sequence"/>
</dbReference>
<gene>
    <name evidence="3" type="ORF">SE18_02735</name>
</gene>
<comment type="caution">
    <text evidence="3">The sequence shown here is derived from an EMBL/GenBank/DDBJ whole genome shotgun (WGS) entry which is preliminary data.</text>
</comment>
<keyword evidence="1" id="KW-0597">Phosphoprotein</keyword>
<protein>
    <recommendedName>
        <fullName evidence="2">STAS domain-containing protein</fullName>
    </recommendedName>
</protein>
<reference evidence="3 4" key="1">
    <citation type="submission" date="2015-07" db="EMBL/GenBank/DDBJ databases">
        <title>Whole genome sequence of Herpetosiphon geysericola DSM 7119.</title>
        <authorList>
            <person name="Hemp J."/>
            <person name="Ward L.M."/>
            <person name="Pace L.A."/>
            <person name="Fischer W.W."/>
        </authorList>
    </citation>
    <scope>NUCLEOTIDE SEQUENCE [LARGE SCALE GENOMIC DNA]</scope>
    <source>
        <strain evidence="3 4">DSM 7119</strain>
    </source>
</reference>
<dbReference type="InterPro" id="IPR036513">
    <property type="entry name" value="STAS_dom_sf"/>
</dbReference>
<dbReference type="PATRIC" id="fig|70996.4.peg.1707"/>
<dbReference type="EMBL" id="LGKP01000006">
    <property type="protein sequence ID" value="KPL91354.1"/>
    <property type="molecule type" value="Genomic_DNA"/>
</dbReference>
<dbReference type="Pfam" id="PF14361">
    <property type="entry name" value="RsbRD_N"/>
    <property type="match status" value="1"/>
</dbReference>
<dbReference type="AlphaFoldDB" id="A0A0N8GT80"/>
<dbReference type="Gene3D" id="3.30.750.24">
    <property type="entry name" value="STAS domain"/>
    <property type="match status" value="1"/>
</dbReference>
<dbReference type="InterPro" id="IPR025751">
    <property type="entry name" value="RsbRD_N_dom"/>
</dbReference>
<evidence type="ECO:0000256" key="1">
    <source>
        <dbReference type="ARBA" id="ARBA00022553"/>
    </source>
</evidence>
<dbReference type="OrthoDB" id="148669at2"/>
<dbReference type="RefSeq" id="WP_054532885.1">
    <property type="nucleotide sequence ID" value="NZ_LGKP01000006.1"/>
</dbReference>
<dbReference type="PROSITE" id="PS50801">
    <property type="entry name" value="STAS"/>
    <property type="match status" value="1"/>
</dbReference>
<dbReference type="InterPro" id="IPR051932">
    <property type="entry name" value="Bact_StressResp_Reg"/>
</dbReference>
<evidence type="ECO:0000259" key="2">
    <source>
        <dbReference type="PROSITE" id="PS50801"/>
    </source>
</evidence>
<dbReference type="Pfam" id="PF01740">
    <property type="entry name" value="STAS"/>
    <property type="match status" value="1"/>
</dbReference>
<evidence type="ECO:0000313" key="4">
    <source>
        <dbReference type="Proteomes" id="UP000050277"/>
    </source>
</evidence>
<dbReference type="CDD" id="cd07041">
    <property type="entry name" value="STAS_RsbR_RsbS_like"/>
    <property type="match status" value="1"/>
</dbReference>
<dbReference type="SUPFAM" id="SSF52091">
    <property type="entry name" value="SpoIIaa-like"/>
    <property type="match status" value="1"/>
</dbReference>
<dbReference type="PANTHER" id="PTHR33745">
    <property type="entry name" value="RSBT ANTAGONIST PROTEIN RSBS-RELATED"/>
    <property type="match status" value="1"/>
</dbReference>